<evidence type="ECO:0000313" key="2">
    <source>
        <dbReference type="EMBL" id="CEI72358.1"/>
    </source>
</evidence>
<feature type="transmembrane region" description="Helical" evidence="1">
    <location>
        <begin position="6"/>
        <end position="22"/>
    </location>
</feature>
<sequence length="83" mass="9729">MENLFLFYMLIINIASFYSMYIDKKKAINHEYRISENTLMMLSLVGGSLGILIGMYRFHHKTQKNKFKIGVPIILIIQMLILT</sequence>
<dbReference type="Pfam" id="PF06961">
    <property type="entry name" value="DUF1294"/>
    <property type="match status" value="1"/>
</dbReference>
<protein>
    <recommendedName>
        <fullName evidence="4">DUF1294 domain-containing protein</fullName>
    </recommendedName>
</protein>
<keyword evidence="1" id="KW-0472">Membrane</keyword>
<gene>
    <name evidence="2" type="ORF">FRIFI_0815</name>
</gene>
<keyword evidence="3" id="KW-1185">Reference proteome</keyword>
<evidence type="ECO:0000256" key="1">
    <source>
        <dbReference type="SAM" id="Phobius"/>
    </source>
</evidence>
<dbReference type="AlphaFoldDB" id="A0A2P2BPU2"/>
<keyword evidence="1" id="KW-0812">Transmembrane</keyword>
<dbReference type="RefSeq" id="WP_092926711.1">
    <property type="nucleotide sequence ID" value="NZ_JAKNTL010000007.1"/>
</dbReference>
<evidence type="ECO:0000313" key="3">
    <source>
        <dbReference type="Proteomes" id="UP000245695"/>
    </source>
</evidence>
<keyword evidence="1" id="KW-1133">Transmembrane helix</keyword>
<reference evidence="2 3" key="1">
    <citation type="submission" date="2014-09" db="EMBL/GenBank/DDBJ databases">
        <authorList>
            <person name="Hornung B.V."/>
        </authorList>
    </citation>
    <scope>NUCLEOTIDE SEQUENCE [LARGE SCALE GENOMIC DNA]</scope>
    <source>
        <strain evidence="2 3">FRIFI</strain>
    </source>
</reference>
<dbReference type="EMBL" id="LN650648">
    <property type="protein sequence ID" value="CEI72358.1"/>
    <property type="molecule type" value="Genomic_DNA"/>
</dbReference>
<name>A0A2P2BPU2_9FIRM</name>
<feature type="transmembrane region" description="Helical" evidence="1">
    <location>
        <begin position="34"/>
        <end position="55"/>
    </location>
</feature>
<evidence type="ECO:0008006" key="4">
    <source>
        <dbReference type="Google" id="ProtNLM"/>
    </source>
</evidence>
<proteinExistence type="predicted"/>
<dbReference type="InterPro" id="IPR010718">
    <property type="entry name" value="DUF1294"/>
</dbReference>
<dbReference type="KEGG" id="rhom:FRIFI_0815"/>
<accession>A0A2P2BPU2</accession>
<dbReference type="Proteomes" id="UP000245695">
    <property type="component" value="Chromosome 1"/>
</dbReference>
<organism evidence="2 3">
    <name type="scientific">Romboutsia hominis</name>
    <dbReference type="NCBI Taxonomy" id="1507512"/>
    <lineage>
        <taxon>Bacteria</taxon>
        <taxon>Bacillati</taxon>
        <taxon>Bacillota</taxon>
        <taxon>Clostridia</taxon>
        <taxon>Peptostreptococcales</taxon>
        <taxon>Peptostreptococcaceae</taxon>
        <taxon>Romboutsia</taxon>
    </lineage>
</organism>